<feature type="compositionally biased region" description="Polar residues" evidence="7">
    <location>
        <begin position="697"/>
        <end position="707"/>
    </location>
</feature>
<dbReference type="PROSITE" id="PS50235">
    <property type="entry name" value="USP_3"/>
    <property type="match status" value="1"/>
</dbReference>
<evidence type="ECO:0000256" key="1">
    <source>
        <dbReference type="ARBA" id="ARBA00000707"/>
    </source>
</evidence>
<feature type="compositionally biased region" description="Low complexity" evidence="7">
    <location>
        <begin position="330"/>
        <end position="347"/>
    </location>
</feature>
<dbReference type="GO" id="GO:0005634">
    <property type="term" value="C:nucleus"/>
    <property type="evidence" value="ECO:0007669"/>
    <property type="project" value="TreeGrafter"/>
</dbReference>
<dbReference type="InterPro" id="IPR050164">
    <property type="entry name" value="Peptidase_C19"/>
</dbReference>
<dbReference type="InterPro" id="IPR001394">
    <property type="entry name" value="Peptidase_C19_UCH"/>
</dbReference>
<dbReference type="CDD" id="cd02257">
    <property type="entry name" value="Peptidase_C19"/>
    <property type="match status" value="1"/>
</dbReference>
<feature type="region of interest" description="Disordered" evidence="7">
    <location>
        <begin position="890"/>
        <end position="968"/>
    </location>
</feature>
<gene>
    <name evidence="9" type="ORF">QBC47DRAFT_443479</name>
</gene>
<dbReference type="GO" id="GO:0006508">
    <property type="term" value="P:proteolysis"/>
    <property type="evidence" value="ECO:0007669"/>
    <property type="project" value="UniProtKB-KW"/>
</dbReference>
<keyword evidence="10" id="KW-1185">Reference proteome</keyword>
<feature type="compositionally biased region" description="Pro residues" evidence="7">
    <location>
        <begin position="156"/>
        <end position="166"/>
    </location>
</feature>
<dbReference type="EMBL" id="MU839831">
    <property type="protein sequence ID" value="KAK1756865.1"/>
    <property type="molecule type" value="Genomic_DNA"/>
</dbReference>
<comment type="similarity">
    <text evidence="6">Belongs to the peptidase C19 family.</text>
</comment>
<keyword evidence="3 6" id="KW-0833">Ubl conjugation pathway</keyword>
<feature type="compositionally biased region" description="Low complexity" evidence="7">
    <location>
        <begin position="460"/>
        <end position="478"/>
    </location>
</feature>
<feature type="domain" description="USP" evidence="8">
    <location>
        <begin position="523"/>
        <end position="906"/>
    </location>
</feature>
<dbReference type="EC" id="3.4.19.12" evidence="6"/>
<feature type="compositionally biased region" description="Basic and acidic residues" evidence="7">
    <location>
        <begin position="900"/>
        <end position="913"/>
    </location>
</feature>
<feature type="compositionally biased region" description="Polar residues" evidence="7">
    <location>
        <begin position="938"/>
        <end position="959"/>
    </location>
</feature>
<comment type="caution">
    <text evidence="9">The sequence shown here is derived from an EMBL/GenBank/DDBJ whole genome shotgun (WGS) entry which is preliminary data.</text>
</comment>
<evidence type="ECO:0000256" key="5">
    <source>
        <dbReference type="ARBA" id="ARBA00022807"/>
    </source>
</evidence>
<keyword evidence="2 6" id="KW-0645">Protease</keyword>
<evidence type="ECO:0000256" key="3">
    <source>
        <dbReference type="ARBA" id="ARBA00022786"/>
    </source>
</evidence>
<keyword evidence="4 6" id="KW-0378">Hydrolase</keyword>
<dbReference type="GO" id="GO:0004843">
    <property type="term" value="F:cysteine-type deubiquitinase activity"/>
    <property type="evidence" value="ECO:0007669"/>
    <property type="project" value="UniProtKB-UniRule"/>
</dbReference>
<evidence type="ECO:0000259" key="8">
    <source>
        <dbReference type="PROSITE" id="PS50235"/>
    </source>
</evidence>
<feature type="region of interest" description="Disordered" evidence="7">
    <location>
        <begin position="659"/>
        <end position="707"/>
    </location>
</feature>
<feature type="compositionally biased region" description="Pro residues" evidence="7">
    <location>
        <begin position="125"/>
        <end position="139"/>
    </location>
</feature>
<feature type="compositionally biased region" description="Low complexity" evidence="7">
    <location>
        <begin position="659"/>
        <end position="681"/>
    </location>
</feature>
<organism evidence="9 10">
    <name type="scientific">Echria macrotheca</name>
    <dbReference type="NCBI Taxonomy" id="438768"/>
    <lineage>
        <taxon>Eukaryota</taxon>
        <taxon>Fungi</taxon>
        <taxon>Dikarya</taxon>
        <taxon>Ascomycota</taxon>
        <taxon>Pezizomycotina</taxon>
        <taxon>Sordariomycetes</taxon>
        <taxon>Sordariomycetidae</taxon>
        <taxon>Sordariales</taxon>
        <taxon>Schizotheciaceae</taxon>
        <taxon>Echria</taxon>
    </lineage>
</organism>
<dbReference type="AlphaFoldDB" id="A0AAJ0BFD0"/>
<name>A0AAJ0BFD0_9PEZI</name>
<dbReference type="GO" id="GO:0005829">
    <property type="term" value="C:cytosol"/>
    <property type="evidence" value="ECO:0007669"/>
    <property type="project" value="TreeGrafter"/>
</dbReference>
<reference evidence="9" key="1">
    <citation type="submission" date="2023-06" db="EMBL/GenBank/DDBJ databases">
        <title>Genome-scale phylogeny and comparative genomics of the fungal order Sordariales.</title>
        <authorList>
            <consortium name="Lawrence Berkeley National Laboratory"/>
            <person name="Hensen N."/>
            <person name="Bonometti L."/>
            <person name="Westerberg I."/>
            <person name="Brannstrom I.O."/>
            <person name="Guillou S."/>
            <person name="Cros-Aarteil S."/>
            <person name="Calhoun S."/>
            <person name="Haridas S."/>
            <person name="Kuo A."/>
            <person name="Mondo S."/>
            <person name="Pangilinan J."/>
            <person name="Riley R."/>
            <person name="Labutti K."/>
            <person name="Andreopoulos B."/>
            <person name="Lipzen A."/>
            <person name="Chen C."/>
            <person name="Yanf M."/>
            <person name="Daum C."/>
            <person name="Ng V."/>
            <person name="Clum A."/>
            <person name="Steindorff A."/>
            <person name="Ohm R."/>
            <person name="Martin F."/>
            <person name="Silar P."/>
            <person name="Natvig D."/>
            <person name="Lalanne C."/>
            <person name="Gautier V."/>
            <person name="Ament-Velasquez S.L."/>
            <person name="Kruys A."/>
            <person name="Hutchinson M.I."/>
            <person name="Powell A.J."/>
            <person name="Barry K."/>
            <person name="Miller A.N."/>
            <person name="Grigoriev I.V."/>
            <person name="Debuchy R."/>
            <person name="Gladieux P."/>
            <person name="Thoren M.H."/>
            <person name="Johannesson H."/>
        </authorList>
    </citation>
    <scope>NUCLEOTIDE SEQUENCE</scope>
    <source>
        <strain evidence="9">PSN4</strain>
    </source>
</reference>
<feature type="compositionally biased region" description="Low complexity" evidence="7">
    <location>
        <begin position="221"/>
        <end position="244"/>
    </location>
</feature>
<dbReference type="Proteomes" id="UP001239445">
    <property type="component" value="Unassembled WGS sequence"/>
</dbReference>
<feature type="compositionally biased region" description="Basic and acidic residues" evidence="7">
    <location>
        <begin position="411"/>
        <end position="422"/>
    </location>
</feature>
<dbReference type="InterPro" id="IPR038765">
    <property type="entry name" value="Papain-like_cys_pep_sf"/>
</dbReference>
<proteinExistence type="inferred from homology"/>
<dbReference type="Gene3D" id="3.90.70.10">
    <property type="entry name" value="Cysteine proteinases"/>
    <property type="match status" value="1"/>
</dbReference>
<protein>
    <recommendedName>
        <fullName evidence="6">Ubiquitin carboxyl-terminal hydrolase</fullName>
        <ecNumber evidence="6">3.4.19.12</ecNumber>
    </recommendedName>
</protein>
<dbReference type="SUPFAM" id="SSF54001">
    <property type="entry name" value="Cysteine proteinases"/>
    <property type="match status" value="1"/>
</dbReference>
<sequence length="983" mass="105120">MMNNRGHLPAGQSMPGGVSDMGPGPGGGRRGGRPHPHSHYPSNAHQYVGQPIYHQPYMAPYGTPPYYVPPHYQNGAMATPPYLGYPPPVVAYSRSPPSLSQYSPMLPQNQYSRAPQSPIVQQPYQPSPPAMHVPIPPHTPSSTHSQFGTPSLTSPVPQPVPQPPPQAMAETKPEAPEAPAQAAAAETPTYKEAEGNQEPPPKPVEAESQKPPGSTKPFRPPVSLSLALSLPWYSDPTTPFPTRTPRSRRKRRALGTGVALERPEGQQAVNGDGPLSEMYTPTTSASVLDDAGKGEVMEVPPAAATPKAGIKTPANEPARSETSTSQDRAPVYTPSTSPATPSSVHVSQPTAAGTIRVASQTVKPATRSAVPAVPALIVPALPKTSPKDTKAAGTGTKLETQPRPATDSDTAGEKTEHSEQKSTTETSAGTAVEETPAQSSPAPPVSTKPKSWANLFTKTAAPGPSSAAAPSSQAQPSGGTTGPAATQASGTGTFSQSNVSSIAEALQNYRVGGAEKLAFLEPRGLVNTGNMCYMNSVLQALVFCIPFFDFLDQVGRKAAYSFKSDTPLLDAMILFMREFKAIDSAVSVDQLRRRLKSEELEQYGEPFTPEFVYDAIRKLPRFASMKRGHQQDAQEFLGFLLESLHDECADVIRVATESTASNASTAPSSSLPSPTAASRTPDASGDDWLEVGPKQRSAVTRSSGTSADVSPVTKIFGGQFRSELRVPGLKNSVTFEPYQALQLDIGAPEIRNIVDALRNITRPETLTGPFGSPHGPETKATKQVFIESLPPVLIFHLKRFQFDAEGRGTVKIYKKVGYPLELEFPRDVISRQKWNTMLNGSSGPPKYKLTAVIYHHGKNASGGHYTADVRRQDGNEWIRIDDTAIRRVRSEDIAEGGAEDDGKSGQADGRKDSQNPASSNRFGTMNDEDTGDDEGWKQASSGKKWSSAVSGASTPTNSGPKAKQTKESVKDNKVAYLLFYQRI</sequence>
<feature type="region of interest" description="Disordered" evidence="7">
    <location>
        <begin position="1"/>
        <end position="42"/>
    </location>
</feature>
<accession>A0AAJ0BFD0</accession>
<dbReference type="PROSITE" id="PS00973">
    <property type="entry name" value="USP_2"/>
    <property type="match status" value="1"/>
</dbReference>
<evidence type="ECO:0000313" key="10">
    <source>
        <dbReference type="Proteomes" id="UP001239445"/>
    </source>
</evidence>
<evidence type="ECO:0000256" key="7">
    <source>
        <dbReference type="SAM" id="MobiDB-lite"/>
    </source>
</evidence>
<evidence type="ECO:0000256" key="4">
    <source>
        <dbReference type="ARBA" id="ARBA00022801"/>
    </source>
</evidence>
<dbReference type="GO" id="GO:0016579">
    <property type="term" value="P:protein deubiquitination"/>
    <property type="evidence" value="ECO:0007669"/>
    <property type="project" value="InterPro"/>
</dbReference>
<dbReference type="PROSITE" id="PS00972">
    <property type="entry name" value="USP_1"/>
    <property type="match status" value="1"/>
</dbReference>
<feature type="compositionally biased region" description="Polar residues" evidence="7">
    <location>
        <begin position="914"/>
        <end position="923"/>
    </location>
</feature>
<dbReference type="InterPro" id="IPR018200">
    <property type="entry name" value="USP_CS"/>
</dbReference>
<dbReference type="PANTHER" id="PTHR24006">
    <property type="entry name" value="UBIQUITIN CARBOXYL-TERMINAL HYDROLASE"/>
    <property type="match status" value="1"/>
</dbReference>
<dbReference type="InterPro" id="IPR028889">
    <property type="entry name" value="USP"/>
</dbReference>
<evidence type="ECO:0000313" key="9">
    <source>
        <dbReference type="EMBL" id="KAK1756865.1"/>
    </source>
</evidence>
<feature type="compositionally biased region" description="Low complexity" evidence="7">
    <location>
        <begin position="177"/>
        <end position="188"/>
    </location>
</feature>
<feature type="compositionally biased region" description="Polar residues" evidence="7">
    <location>
        <begin position="483"/>
        <end position="494"/>
    </location>
</feature>
<feature type="compositionally biased region" description="Low complexity" evidence="7">
    <location>
        <begin position="369"/>
        <end position="382"/>
    </location>
</feature>
<evidence type="ECO:0000256" key="2">
    <source>
        <dbReference type="ARBA" id="ARBA00022670"/>
    </source>
</evidence>
<dbReference type="PANTHER" id="PTHR24006:SF687">
    <property type="entry name" value="UBIQUITIN CARBOXYL-TERMINAL HYDROLASE 10"/>
    <property type="match status" value="1"/>
</dbReference>
<comment type="catalytic activity">
    <reaction evidence="1 6">
        <text>Thiol-dependent hydrolysis of ester, thioester, amide, peptide and isopeptide bonds formed by the C-terminal Gly of ubiquitin (a 76-residue protein attached to proteins as an intracellular targeting signal).</text>
        <dbReference type="EC" id="3.4.19.12"/>
    </reaction>
</comment>
<feature type="region of interest" description="Disordered" evidence="7">
    <location>
        <begin position="118"/>
        <end position="494"/>
    </location>
</feature>
<dbReference type="Pfam" id="PF00443">
    <property type="entry name" value="UCH"/>
    <property type="match status" value="1"/>
</dbReference>
<keyword evidence="5 6" id="KW-0788">Thiol protease</keyword>
<evidence type="ECO:0000256" key="6">
    <source>
        <dbReference type="RuleBase" id="RU366025"/>
    </source>
</evidence>